<evidence type="ECO:0008006" key="4">
    <source>
        <dbReference type="Google" id="ProtNLM"/>
    </source>
</evidence>
<dbReference type="InterPro" id="IPR014468">
    <property type="entry name" value="UCP014979"/>
</dbReference>
<feature type="signal peptide" evidence="1">
    <location>
        <begin position="1"/>
        <end position="17"/>
    </location>
</feature>
<dbReference type="PIRSF" id="PIRSF014979">
    <property type="entry name" value="UCP014979"/>
    <property type="match status" value="1"/>
</dbReference>
<sequence>MNLLPLFLTLLPGAALAAAPTTPSPVKLTASTSVVTKTTKDGKTTETLTDASRVGVVPGTVLELAQTFQNVSAQNLSGLKLNLPLDKAVTFQSASCTVAGVTTLYSVDGKTFAQAPLMKTVTVTENGKQVQKQVEVRPSEYRSVRWEFATLKAGTTGRCAVRAVVR</sequence>
<organism evidence="2 3">
    <name type="scientific">Deinococcus arenae</name>
    <dbReference type="NCBI Taxonomy" id="1452751"/>
    <lineage>
        <taxon>Bacteria</taxon>
        <taxon>Thermotogati</taxon>
        <taxon>Deinococcota</taxon>
        <taxon>Deinococci</taxon>
        <taxon>Deinococcales</taxon>
        <taxon>Deinococcaceae</taxon>
        <taxon>Deinococcus</taxon>
    </lineage>
</organism>
<keyword evidence="3" id="KW-1185">Reference proteome</keyword>
<comment type="caution">
    <text evidence="2">The sequence shown here is derived from an EMBL/GenBank/DDBJ whole genome shotgun (WGS) entry which is preliminary data.</text>
</comment>
<dbReference type="AlphaFoldDB" id="A0A8H9GLB4"/>
<proteinExistence type="predicted"/>
<evidence type="ECO:0000256" key="1">
    <source>
        <dbReference type="SAM" id="SignalP"/>
    </source>
</evidence>
<gene>
    <name evidence="2" type="ORF">GCM10008956_09380</name>
</gene>
<evidence type="ECO:0000313" key="3">
    <source>
        <dbReference type="Proteomes" id="UP000600547"/>
    </source>
</evidence>
<keyword evidence="1" id="KW-0732">Signal</keyword>
<evidence type="ECO:0000313" key="2">
    <source>
        <dbReference type="EMBL" id="GGM35096.1"/>
    </source>
</evidence>
<name>A0A8H9GLB4_9DEIO</name>
<dbReference type="EMBL" id="BMQG01000002">
    <property type="protein sequence ID" value="GGM35096.1"/>
    <property type="molecule type" value="Genomic_DNA"/>
</dbReference>
<dbReference type="Proteomes" id="UP000600547">
    <property type="component" value="Unassembled WGS sequence"/>
</dbReference>
<accession>A0A8H9GLB4</accession>
<reference evidence="3" key="1">
    <citation type="journal article" date="2019" name="Int. J. Syst. Evol. Microbiol.">
        <title>The Global Catalogue of Microorganisms (GCM) 10K type strain sequencing project: providing services to taxonomists for standard genome sequencing and annotation.</title>
        <authorList>
            <consortium name="The Broad Institute Genomics Platform"/>
            <consortium name="The Broad Institute Genome Sequencing Center for Infectious Disease"/>
            <person name="Wu L."/>
            <person name="Ma J."/>
        </authorList>
    </citation>
    <scope>NUCLEOTIDE SEQUENCE [LARGE SCALE GENOMIC DNA]</scope>
    <source>
        <strain evidence="3">JCM 31047</strain>
    </source>
</reference>
<protein>
    <recommendedName>
        <fullName evidence="4">DUF11 domain-containing protein</fullName>
    </recommendedName>
</protein>
<feature type="chain" id="PRO_5034118645" description="DUF11 domain-containing protein" evidence="1">
    <location>
        <begin position="18"/>
        <end position="166"/>
    </location>
</feature>
<dbReference type="RefSeq" id="WP_110829652.1">
    <property type="nucleotide sequence ID" value="NZ_BMQG01000002.1"/>
</dbReference>